<dbReference type="SUPFAM" id="SSF81665">
    <property type="entry name" value="Calcium ATPase, transmembrane domain M"/>
    <property type="match status" value="1"/>
</dbReference>
<sequence length="757" mass="78139">MTVTETAPERTATSFDLDIEGMTCAACAGRVEKALNRLPGVTATVNFAAERATITGVADATQAVAAVERAGYRAQPVGADQGRSRTVAFDRISSLRRRLTVAALLTVPLMDATIVLALVPGLRFPGWEWACVLLAVPIVTWAAAPFHRATWNNLRHGAVTMDTLVSLGIAVAFGWAVASILWGGYDGGRWLGFGVAPGGAHAIYLDVAAGMTTFQLAGRYFEAKARRRAADVLEALRALESPTARLLRDGEELIVPTAELQIGDRVQVFAGEAIPTDGTVVAGRSAIDTSAMTGEPVPREASIGDAVIGATVSTDGMITVEVGATRAATQLSRMAAIAERAQERKARVQRLADRVVAVFVPAVIAIALVTGLAWVFAGGVGGEAVSAAIAVLIIACPCALGLATPTALMVGIGRGAQLGILMKGQDALEASGHIDTVVLDKTGTLTDGRMTVRTVAMVGSLSEPRVLAFAAAVERPASHAVARAVVERAAASGLAIGEVEDFALMPGLGAHGVVDGREVLVGNESLLHDRGVEITTAARKAADRVGSDGETLMMVAVAGRLEAVFGLADSIKDSAAEAVAQLQALGLRTILLTGDGPAAGRAVADRLDIAEVLAGILPADKAAAVATLQEEGCKVAMVGDGVNDAAALAQADLGLALSSGTDIALQSADIILVRDDLSAVPDAIRLSRRILRIIKGNLVWAFGYNVAAIPIAALGLLNPLIAAAAMSLSSMFVVHNSLRLRRFSASGRRSIEYRAGS</sequence>
<protein>
    <submittedName>
        <fullName evidence="12">Heavy metal translocating P-type ATPase</fullName>
    </submittedName>
</protein>
<keyword evidence="5 10" id="KW-0547">Nucleotide-binding</keyword>
<dbReference type="NCBIfam" id="TIGR01494">
    <property type="entry name" value="ATPase_P-type"/>
    <property type="match status" value="1"/>
</dbReference>
<dbReference type="GO" id="GO:0016887">
    <property type="term" value="F:ATP hydrolysis activity"/>
    <property type="evidence" value="ECO:0007669"/>
    <property type="project" value="InterPro"/>
</dbReference>
<dbReference type="InterPro" id="IPR023214">
    <property type="entry name" value="HAD_sf"/>
</dbReference>
<dbReference type="PRINTS" id="PR00119">
    <property type="entry name" value="CATATPASE"/>
</dbReference>
<keyword evidence="8 10" id="KW-1133">Transmembrane helix</keyword>
<dbReference type="InterPro" id="IPR000579">
    <property type="entry name" value="Cation-trans_P-type_ATPase_A/B"/>
</dbReference>
<dbReference type="PROSITE" id="PS00154">
    <property type="entry name" value="ATPASE_E1_E2"/>
    <property type="match status" value="1"/>
</dbReference>
<dbReference type="InterPro" id="IPR059000">
    <property type="entry name" value="ATPase_P-type_domA"/>
</dbReference>
<dbReference type="InterPro" id="IPR018303">
    <property type="entry name" value="ATPase_P-typ_P_site"/>
</dbReference>
<dbReference type="EMBL" id="JAPZVP010000024">
    <property type="protein sequence ID" value="MDA1362515.1"/>
    <property type="molecule type" value="Genomic_DNA"/>
</dbReference>
<dbReference type="SUPFAM" id="SSF55008">
    <property type="entry name" value="HMA, heavy metal-associated domain"/>
    <property type="match status" value="1"/>
</dbReference>
<dbReference type="SFLD" id="SFLDS00003">
    <property type="entry name" value="Haloacid_Dehalogenase"/>
    <property type="match status" value="1"/>
</dbReference>
<dbReference type="InterPro" id="IPR036163">
    <property type="entry name" value="HMA_dom_sf"/>
</dbReference>
<evidence type="ECO:0000256" key="7">
    <source>
        <dbReference type="ARBA" id="ARBA00022967"/>
    </source>
</evidence>
<evidence type="ECO:0000313" key="13">
    <source>
        <dbReference type="Proteomes" id="UP001146067"/>
    </source>
</evidence>
<dbReference type="NCBIfam" id="TIGR01525">
    <property type="entry name" value="ATPase-IB_hvy"/>
    <property type="match status" value="1"/>
</dbReference>
<keyword evidence="13" id="KW-1185">Reference proteome</keyword>
<keyword evidence="10" id="KW-1003">Cell membrane</keyword>
<dbReference type="GO" id="GO:0005524">
    <property type="term" value="F:ATP binding"/>
    <property type="evidence" value="ECO:0007669"/>
    <property type="project" value="UniProtKB-UniRule"/>
</dbReference>
<dbReference type="SFLD" id="SFLDG00002">
    <property type="entry name" value="C1.7:_P-type_atpase_like"/>
    <property type="match status" value="1"/>
</dbReference>
<evidence type="ECO:0000313" key="12">
    <source>
        <dbReference type="EMBL" id="MDA1362515.1"/>
    </source>
</evidence>
<dbReference type="SFLD" id="SFLDF00027">
    <property type="entry name" value="p-type_atpase"/>
    <property type="match status" value="1"/>
</dbReference>
<comment type="caution">
    <text evidence="12">The sequence shown here is derived from an EMBL/GenBank/DDBJ whole genome shotgun (WGS) entry which is preliminary data.</text>
</comment>
<dbReference type="InterPro" id="IPR027256">
    <property type="entry name" value="P-typ_ATPase_IB"/>
</dbReference>
<dbReference type="InterPro" id="IPR023299">
    <property type="entry name" value="ATPase_P-typ_cyto_dom_N"/>
</dbReference>
<organism evidence="12 13">
    <name type="scientific">Glycomyces luteolus</name>
    <dbReference type="NCBI Taxonomy" id="2670330"/>
    <lineage>
        <taxon>Bacteria</taxon>
        <taxon>Bacillati</taxon>
        <taxon>Actinomycetota</taxon>
        <taxon>Actinomycetes</taxon>
        <taxon>Glycomycetales</taxon>
        <taxon>Glycomycetaceae</taxon>
        <taxon>Glycomyces</taxon>
    </lineage>
</organism>
<dbReference type="Gene3D" id="3.40.1110.10">
    <property type="entry name" value="Calcium-transporting ATPase, cytoplasmic domain N"/>
    <property type="match status" value="1"/>
</dbReference>
<dbReference type="GO" id="GO:0005886">
    <property type="term" value="C:plasma membrane"/>
    <property type="evidence" value="ECO:0007669"/>
    <property type="project" value="UniProtKB-SubCell"/>
</dbReference>
<dbReference type="GO" id="GO:0055070">
    <property type="term" value="P:copper ion homeostasis"/>
    <property type="evidence" value="ECO:0007669"/>
    <property type="project" value="TreeGrafter"/>
</dbReference>
<dbReference type="InterPro" id="IPR008250">
    <property type="entry name" value="ATPase_P-typ_transduc_dom_A_sf"/>
</dbReference>
<dbReference type="PRINTS" id="PR00940">
    <property type="entry name" value="CATPATPASEA"/>
</dbReference>
<dbReference type="SUPFAM" id="SSF56784">
    <property type="entry name" value="HAD-like"/>
    <property type="match status" value="1"/>
</dbReference>
<dbReference type="InterPro" id="IPR036412">
    <property type="entry name" value="HAD-like_sf"/>
</dbReference>
<feature type="transmembrane region" description="Helical" evidence="10">
    <location>
        <begin position="389"/>
        <end position="413"/>
    </location>
</feature>
<keyword evidence="3 10" id="KW-0812">Transmembrane</keyword>
<dbReference type="PROSITE" id="PS50846">
    <property type="entry name" value="HMA_2"/>
    <property type="match status" value="1"/>
</dbReference>
<feature type="domain" description="HMA" evidence="11">
    <location>
        <begin position="13"/>
        <end position="75"/>
    </location>
</feature>
<dbReference type="InterPro" id="IPR023298">
    <property type="entry name" value="ATPase_P-typ_TM_dom_sf"/>
</dbReference>
<evidence type="ECO:0000259" key="11">
    <source>
        <dbReference type="PROSITE" id="PS50846"/>
    </source>
</evidence>
<dbReference type="PANTHER" id="PTHR43520:SF8">
    <property type="entry name" value="P-TYPE CU(+) TRANSPORTER"/>
    <property type="match status" value="1"/>
</dbReference>
<dbReference type="InterPro" id="IPR017969">
    <property type="entry name" value="Heavy-metal-associated_CS"/>
</dbReference>
<dbReference type="GO" id="GO:0043682">
    <property type="term" value="F:P-type divalent copper transporter activity"/>
    <property type="evidence" value="ECO:0007669"/>
    <property type="project" value="TreeGrafter"/>
</dbReference>
<dbReference type="Pfam" id="PF00122">
    <property type="entry name" value="E1-E2_ATPase"/>
    <property type="match status" value="1"/>
</dbReference>
<evidence type="ECO:0000256" key="3">
    <source>
        <dbReference type="ARBA" id="ARBA00022692"/>
    </source>
</evidence>
<evidence type="ECO:0000256" key="2">
    <source>
        <dbReference type="ARBA" id="ARBA00006024"/>
    </source>
</evidence>
<dbReference type="GO" id="GO:0005507">
    <property type="term" value="F:copper ion binding"/>
    <property type="evidence" value="ECO:0007669"/>
    <property type="project" value="TreeGrafter"/>
</dbReference>
<dbReference type="CDD" id="cd02094">
    <property type="entry name" value="P-type_ATPase_Cu-like"/>
    <property type="match status" value="1"/>
</dbReference>
<evidence type="ECO:0000256" key="10">
    <source>
        <dbReference type="RuleBase" id="RU362081"/>
    </source>
</evidence>
<evidence type="ECO:0000256" key="6">
    <source>
        <dbReference type="ARBA" id="ARBA00022840"/>
    </source>
</evidence>
<keyword evidence="6 10" id="KW-0067">ATP-binding</keyword>
<feature type="transmembrane region" description="Helical" evidence="10">
    <location>
        <begin position="202"/>
        <end position="221"/>
    </location>
</feature>
<feature type="transmembrane region" description="Helical" evidence="10">
    <location>
        <begin position="720"/>
        <end position="738"/>
    </location>
</feature>
<dbReference type="Pfam" id="PF00403">
    <property type="entry name" value="HMA"/>
    <property type="match status" value="1"/>
</dbReference>
<feature type="transmembrane region" description="Helical" evidence="10">
    <location>
        <begin position="355"/>
        <end position="377"/>
    </location>
</feature>
<evidence type="ECO:0000256" key="1">
    <source>
        <dbReference type="ARBA" id="ARBA00004651"/>
    </source>
</evidence>
<dbReference type="Gene3D" id="2.70.150.10">
    <property type="entry name" value="Calcium-transporting ATPase, cytoplasmic transduction domain A"/>
    <property type="match status" value="1"/>
</dbReference>
<proteinExistence type="inferred from homology"/>
<dbReference type="NCBIfam" id="TIGR01511">
    <property type="entry name" value="ATPase-IB1_Cu"/>
    <property type="match status" value="1"/>
</dbReference>
<dbReference type="PANTHER" id="PTHR43520">
    <property type="entry name" value="ATP7, ISOFORM B"/>
    <property type="match status" value="1"/>
</dbReference>
<dbReference type="Proteomes" id="UP001146067">
    <property type="component" value="Unassembled WGS sequence"/>
</dbReference>
<keyword evidence="9 10" id="KW-0472">Membrane</keyword>
<comment type="subcellular location">
    <subcellularLocation>
        <location evidence="1">Cell membrane</location>
        <topology evidence="1">Multi-pass membrane protein</topology>
    </subcellularLocation>
</comment>
<evidence type="ECO:0000256" key="9">
    <source>
        <dbReference type="ARBA" id="ARBA00023136"/>
    </source>
</evidence>
<feature type="transmembrane region" description="Helical" evidence="10">
    <location>
        <begin position="697"/>
        <end position="714"/>
    </location>
</feature>
<dbReference type="Pfam" id="PF00702">
    <property type="entry name" value="Hydrolase"/>
    <property type="match status" value="1"/>
</dbReference>
<keyword evidence="4 10" id="KW-0479">Metal-binding</keyword>
<dbReference type="SUPFAM" id="SSF81653">
    <property type="entry name" value="Calcium ATPase, transduction domain A"/>
    <property type="match status" value="1"/>
</dbReference>
<accession>A0A9X3T5Z3</accession>
<gene>
    <name evidence="12" type="ORF">O1R50_23030</name>
</gene>
<comment type="similarity">
    <text evidence="2 10">Belongs to the cation transport ATPase (P-type) (TC 3.A.3) family. Type IB subfamily.</text>
</comment>
<dbReference type="AlphaFoldDB" id="A0A9X3T5Z3"/>
<dbReference type="PROSITE" id="PS01047">
    <property type="entry name" value="HMA_1"/>
    <property type="match status" value="1"/>
</dbReference>
<evidence type="ECO:0000256" key="5">
    <source>
        <dbReference type="ARBA" id="ARBA00022741"/>
    </source>
</evidence>
<feature type="transmembrane region" description="Helical" evidence="10">
    <location>
        <begin position="126"/>
        <end position="144"/>
    </location>
</feature>
<dbReference type="CDD" id="cd00371">
    <property type="entry name" value="HMA"/>
    <property type="match status" value="1"/>
</dbReference>
<feature type="transmembrane region" description="Helical" evidence="10">
    <location>
        <begin position="164"/>
        <end position="182"/>
    </location>
</feature>
<dbReference type="InterPro" id="IPR001757">
    <property type="entry name" value="P_typ_ATPase"/>
</dbReference>
<dbReference type="InterPro" id="IPR006121">
    <property type="entry name" value="HMA_dom"/>
</dbReference>
<name>A0A9X3T5Z3_9ACTN</name>
<evidence type="ECO:0000256" key="4">
    <source>
        <dbReference type="ARBA" id="ARBA00022723"/>
    </source>
</evidence>
<dbReference type="FunFam" id="3.30.70.100:FF:000005">
    <property type="entry name" value="Copper-exporting P-type ATPase A"/>
    <property type="match status" value="1"/>
</dbReference>
<dbReference type="RefSeq" id="WP_270112601.1">
    <property type="nucleotide sequence ID" value="NZ_JAPZVP010000024.1"/>
</dbReference>
<dbReference type="InterPro" id="IPR044492">
    <property type="entry name" value="P_typ_ATPase_HD_dom"/>
</dbReference>
<evidence type="ECO:0000256" key="8">
    <source>
        <dbReference type="ARBA" id="ARBA00022989"/>
    </source>
</evidence>
<feature type="transmembrane region" description="Helical" evidence="10">
    <location>
        <begin position="99"/>
        <end position="120"/>
    </location>
</feature>
<reference evidence="12" key="1">
    <citation type="submission" date="2022-12" db="EMBL/GenBank/DDBJ databases">
        <title>Gycomyces niveus sp.nov.,a novel actinomycete isolated from soil in Shouguan.</title>
        <authorList>
            <person name="Yang X."/>
        </authorList>
    </citation>
    <scope>NUCLEOTIDE SEQUENCE</scope>
    <source>
        <strain evidence="12">NEAU-A15</strain>
    </source>
</reference>
<keyword evidence="7" id="KW-1278">Translocase</keyword>
<dbReference type="Gene3D" id="3.40.50.1000">
    <property type="entry name" value="HAD superfamily/HAD-like"/>
    <property type="match status" value="1"/>
</dbReference>
<dbReference type="Gene3D" id="3.30.70.100">
    <property type="match status" value="1"/>
</dbReference>